<dbReference type="AlphaFoldDB" id="A0A165E6Q8"/>
<dbReference type="Proteomes" id="UP000076842">
    <property type="component" value="Unassembled WGS sequence"/>
</dbReference>
<sequence>MNDYDTILIHHTMQGSMPSCLLLQVDLRVHMAGPTLALPVAGKEVPAAADAAEEDERADGEDDEDDENEDVAHGQRKELDARCGRLCTCRGAGGGGWRGRGEQHGVVLGERQQCSF</sequence>
<accession>A0A165E6Q8</accession>
<feature type="region of interest" description="Disordered" evidence="1">
    <location>
        <begin position="41"/>
        <end position="75"/>
    </location>
</feature>
<evidence type="ECO:0000313" key="2">
    <source>
        <dbReference type="EMBL" id="KZT54219.1"/>
    </source>
</evidence>
<feature type="compositionally biased region" description="Acidic residues" evidence="1">
    <location>
        <begin position="51"/>
        <end position="69"/>
    </location>
</feature>
<dbReference type="EMBL" id="KV424019">
    <property type="protein sequence ID" value="KZT54219.1"/>
    <property type="molecule type" value="Genomic_DNA"/>
</dbReference>
<dbReference type="InParanoid" id="A0A165E6Q8"/>
<reference evidence="2 3" key="1">
    <citation type="journal article" date="2016" name="Mol. Biol. Evol.">
        <title>Comparative Genomics of Early-Diverging Mushroom-Forming Fungi Provides Insights into the Origins of Lignocellulose Decay Capabilities.</title>
        <authorList>
            <person name="Nagy L.G."/>
            <person name="Riley R."/>
            <person name="Tritt A."/>
            <person name="Adam C."/>
            <person name="Daum C."/>
            <person name="Floudas D."/>
            <person name="Sun H."/>
            <person name="Yadav J.S."/>
            <person name="Pangilinan J."/>
            <person name="Larsson K.H."/>
            <person name="Matsuura K."/>
            <person name="Barry K."/>
            <person name="Labutti K."/>
            <person name="Kuo R."/>
            <person name="Ohm R.A."/>
            <person name="Bhattacharya S.S."/>
            <person name="Shirouzu T."/>
            <person name="Yoshinaga Y."/>
            <person name="Martin F.M."/>
            <person name="Grigoriev I.V."/>
            <person name="Hibbett D.S."/>
        </authorList>
    </citation>
    <scope>NUCLEOTIDE SEQUENCE [LARGE SCALE GENOMIC DNA]</scope>
    <source>
        <strain evidence="2 3">HHB12733</strain>
    </source>
</reference>
<organism evidence="2 3">
    <name type="scientific">Calocera cornea HHB12733</name>
    <dbReference type="NCBI Taxonomy" id="1353952"/>
    <lineage>
        <taxon>Eukaryota</taxon>
        <taxon>Fungi</taxon>
        <taxon>Dikarya</taxon>
        <taxon>Basidiomycota</taxon>
        <taxon>Agaricomycotina</taxon>
        <taxon>Dacrymycetes</taxon>
        <taxon>Dacrymycetales</taxon>
        <taxon>Dacrymycetaceae</taxon>
        <taxon>Calocera</taxon>
    </lineage>
</organism>
<evidence type="ECO:0000256" key="1">
    <source>
        <dbReference type="SAM" id="MobiDB-lite"/>
    </source>
</evidence>
<protein>
    <submittedName>
        <fullName evidence="2">Uncharacterized protein</fullName>
    </submittedName>
</protein>
<gene>
    <name evidence="2" type="ORF">CALCODRAFT_19905</name>
</gene>
<proteinExistence type="predicted"/>
<evidence type="ECO:0000313" key="3">
    <source>
        <dbReference type="Proteomes" id="UP000076842"/>
    </source>
</evidence>
<name>A0A165E6Q8_9BASI</name>
<keyword evidence="3" id="KW-1185">Reference proteome</keyword>